<name>A0ABP1S9A3_9HEXA</name>
<evidence type="ECO:0000313" key="2">
    <source>
        <dbReference type="EMBL" id="CAL8146634.1"/>
    </source>
</evidence>
<gene>
    <name evidence="2" type="ORF">ODALV1_LOCUS30880</name>
</gene>
<dbReference type="EMBL" id="CAXLJM020000164">
    <property type="protein sequence ID" value="CAL8146634.1"/>
    <property type="molecule type" value="Genomic_DNA"/>
</dbReference>
<dbReference type="Proteomes" id="UP001642540">
    <property type="component" value="Unassembled WGS sequence"/>
</dbReference>
<comment type="caution">
    <text evidence="2">The sequence shown here is derived from an EMBL/GenBank/DDBJ whole genome shotgun (WGS) entry which is preliminary data.</text>
</comment>
<keyword evidence="1" id="KW-0472">Membrane</keyword>
<organism evidence="2 3">
    <name type="scientific">Orchesella dallaii</name>
    <dbReference type="NCBI Taxonomy" id="48710"/>
    <lineage>
        <taxon>Eukaryota</taxon>
        <taxon>Metazoa</taxon>
        <taxon>Ecdysozoa</taxon>
        <taxon>Arthropoda</taxon>
        <taxon>Hexapoda</taxon>
        <taxon>Collembola</taxon>
        <taxon>Entomobryomorpha</taxon>
        <taxon>Entomobryoidea</taxon>
        <taxon>Orchesellidae</taxon>
        <taxon>Orchesellinae</taxon>
        <taxon>Orchesella</taxon>
    </lineage>
</organism>
<evidence type="ECO:0000313" key="3">
    <source>
        <dbReference type="Proteomes" id="UP001642540"/>
    </source>
</evidence>
<proteinExistence type="predicted"/>
<keyword evidence="1" id="KW-1133">Transmembrane helix</keyword>
<feature type="transmembrane region" description="Helical" evidence="1">
    <location>
        <begin position="42"/>
        <end position="66"/>
    </location>
</feature>
<accession>A0ABP1S9A3</accession>
<feature type="transmembrane region" description="Helical" evidence="1">
    <location>
        <begin position="12"/>
        <end position="36"/>
    </location>
</feature>
<reference evidence="2 3" key="1">
    <citation type="submission" date="2024-08" db="EMBL/GenBank/DDBJ databases">
        <authorList>
            <person name="Cucini C."/>
            <person name="Frati F."/>
        </authorList>
    </citation>
    <scope>NUCLEOTIDE SEQUENCE [LARGE SCALE GENOMIC DNA]</scope>
</reference>
<protein>
    <submittedName>
        <fullName evidence="2">Uncharacterized protein</fullName>
    </submittedName>
</protein>
<keyword evidence="1" id="KW-0812">Transmembrane</keyword>
<sequence>MSPSFVGKHSLFPILLCWSSFLAFIGVVVFIIAPLLLPETNWTFFGVISAVFLAAPILAVVVKYLFAYLQKFVETRNKSIGCLPSVAISTVNLDTKLTSDQKETKLSKIISLDGTPPDYVLPSEYNES</sequence>
<keyword evidence="3" id="KW-1185">Reference proteome</keyword>
<evidence type="ECO:0000256" key="1">
    <source>
        <dbReference type="SAM" id="Phobius"/>
    </source>
</evidence>